<organism evidence="2 3">
    <name type="scientific">Actinomadura darangshiensis</name>
    <dbReference type="NCBI Taxonomy" id="705336"/>
    <lineage>
        <taxon>Bacteria</taxon>
        <taxon>Bacillati</taxon>
        <taxon>Actinomycetota</taxon>
        <taxon>Actinomycetes</taxon>
        <taxon>Streptosporangiales</taxon>
        <taxon>Thermomonosporaceae</taxon>
        <taxon>Actinomadura</taxon>
    </lineage>
</organism>
<dbReference type="InterPro" id="IPR036928">
    <property type="entry name" value="AS_sf"/>
</dbReference>
<gene>
    <name evidence="2" type="ORF">E1293_07095</name>
</gene>
<dbReference type="Gene3D" id="3.90.1300.10">
    <property type="entry name" value="Amidase signature (AS) domain"/>
    <property type="match status" value="1"/>
</dbReference>
<proteinExistence type="predicted"/>
<dbReference type="InterPro" id="IPR020556">
    <property type="entry name" value="Amidase_CS"/>
</dbReference>
<dbReference type="Proteomes" id="UP000295578">
    <property type="component" value="Unassembled WGS sequence"/>
</dbReference>
<dbReference type="RefSeq" id="WP_132195083.1">
    <property type="nucleotide sequence ID" value="NZ_SMKY01000020.1"/>
</dbReference>
<dbReference type="SUPFAM" id="SSF75304">
    <property type="entry name" value="Amidase signature (AS) enzymes"/>
    <property type="match status" value="1"/>
</dbReference>
<reference evidence="2 3" key="1">
    <citation type="submission" date="2019-03" db="EMBL/GenBank/DDBJ databases">
        <title>Draft genome sequences of novel Actinobacteria.</title>
        <authorList>
            <person name="Sahin N."/>
            <person name="Ay H."/>
            <person name="Saygin H."/>
        </authorList>
    </citation>
    <scope>NUCLEOTIDE SEQUENCE [LARGE SCALE GENOMIC DNA]</scope>
    <source>
        <strain evidence="2 3">DSM 45941</strain>
    </source>
</reference>
<keyword evidence="3" id="KW-1185">Reference proteome</keyword>
<sequence>MQPFELTLAEAAASISAGQLSPAELLESVLGRVAAVDGRVGAFVEVMADRARAAAREAGAEIVRRGPRGPLHGVPVAMKDLYDIAGLRTGAGSRARDGHLATADSAVTERLAGAGAVLFGKVRTHEFAYGSATPGTRNPWTLQHVPGGSSGGSGAAVAARMAPVSMATDTGGSIRGPAAHCGVTGLKPTYGLVPMRGVVPLAWSQDHAGPIARTAEDIALVMNAVTGPDAPDFTARLRGGAAGLTLGVPSAFFFDDCHPDVEALVREAIAALRDAGARVREVRPPMVEDVFPAHMTIMAAEAAAFHGDHPHRPGGGYGEALAATLAAGRMIPATDYIQAQRLRTEVVRRWRGLFDEVDVLVAPAVAAPAARYGEDVVRFPDGCVEPVLTANARLNFPADFTGLPSLSVPCGFTREGLPAGLQIIGRPRGEPEVLRLGHAHQEITDWARRAPGLGYAEGVAAPAVREPG</sequence>
<dbReference type="GO" id="GO:0003824">
    <property type="term" value="F:catalytic activity"/>
    <property type="evidence" value="ECO:0007669"/>
    <property type="project" value="InterPro"/>
</dbReference>
<evidence type="ECO:0000313" key="2">
    <source>
        <dbReference type="EMBL" id="TDD87977.1"/>
    </source>
</evidence>
<dbReference type="PANTHER" id="PTHR11895">
    <property type="entry name" value="TRANSAMIDASE"/>
    <property type="match status" value="1"/>
</dbReference>
<dbReference type="InterPro" id="IPR000120">
    <property type="entry name" value="Amidase"/>
</dbReference>
<evidence type="ECO:0000259" key="1">
    <source>
        <dbReference type="Pfam" id="PF01425"/>
    </source>
</evidence>
<dbReference type="InterPro" id="IPR023631">
    <property type="entry name" value="Amidase_dom"/>
</dbReference>
<feature type="domain" description="Amidase" evidence="1">
    <location>
        <begin position="24"/>
        <end position="434"/>
    </location>
</feature>
<name>A0A4V2YX46_9ACTN</name>
<comment type="caution">
    <text evidence="2">The sequence shown here is derived from an EMBL/GenBank/DDBJ whole genome shotgun (WGS) entry which is preliminary data.</text>
</comment>
<evidence type="ECO:0000313" key="3">
    <source>
        <dbReference type="Proteomes" id="UP000295578"/>
    </source>
</evidence>
<protein>
    <submittedName>
        <fullName evidence="2">Amidase</fullName>
    </submittedName>
</protein>
<dbReference type="PROSITE" id="PS00571">
    <property type="entry name" value="AMIDASES"/>
    <property type="match status" value="1"/>
</dbReference>
<accession>A0A4V2YX46</accession>
<dbReference type="EMBL" id="SMKY01000020">
    <property type="protein sequence ID" value="TDD87977.1"/>
    <property type="molecule type" value="Genomic_DNA"/>
</dbReference>
<dbReference type="AlphaFoldDB" id="A0A4V2YX46"/>
<dbReference type="OrthoDB" id="9811471at2"/>
<dbReference type="Pfam" id="PF01425">
    <property type="entry name" value="Amidase"/>
    <property type="match status" value="1"/>
</dbReference>
<dbReference type="PANTHER" id="PTHR11895:SF176">
    <property type="entry name" value="AMIDASE AMID-RELATED"/>
    <property type="match status" value="1"/>
</dbReference>